<proteinExistence type="predicted"/>
<dbReference type="InterPro" id="IPR050777">
    <property type="entry name" value="SET2_Histone-Lys_MeTrsfase"/>
</dbReference>
<keyword evidence="4 8" id="KW-0489">Methyltransferase</keyword>
<keyword evidence="5 8" id="KW-0808">Transferase</keyword>
<protein>
    <submittedName>
        <fullName evidence="8">Histone-lysine N-methyltransferase ASHH3</fullName>
    </submittedName>
</protein>
<dbReference type="Gene3D" id="2.170.270.10">
    <property type="entry name" value="SET domain"/>
    <property type="match status" value="1"/>
</dbReference>
<keyword evidence="3" id="KW-0158">Chromosome</keyword>
<organism evidence="8">
    <name type="scientific">Zea mays</name>
    <name type="common">Maize</name>
    <dbReference type="NCBI Taxonomy" id="4577"/>
    <lineage>
        <taxon>Eukaryota</taxon>
        <taxon>Viridiplantae</taxon>
        <taxon>Streptophyta</taxon>
        <taxon>Embryophyta</taxon>
        <taxon>Tracheophyta</taxon>
        <taxon>Spermatophyta</taxon>
        <taxon>Magnoliopsida</taxon>
        <taxon>Liliopsida</taxon>
        <taxon>Poales</taxon>
        <taxon>Poaceae</taxon>
        <taxon>PACMAD clade</taxon>
        <taxon>Panicoideae</taxon>
        <taxon>Andropogonodae</taxon>
        <taxon>Andropogoneae</taxon>
        <taxon>Tripsacinae</taxon>
        <taxon>Zea</taxon>
    </lineage>
</organism>
<evidence type="ECO:0000256" key="3">
    <source>
        <dbReference type="ARBA" id="ARBA00022454"/>
    </source>
</evidence>
<evidence type="ECO:0000256" key="2">
    <source>
        <dbReference type="ARBA" id="ARBA00004286"/>
    </source>
</evidence>
<dbReference type="GO" id="GO:0005634">
    <property type="term" value="C:nucleus"/>
    <property type="evidence" value="ECO:0007669"/>
    <property type="project" value="UniProtKB-SubCell"/>
</dbReference>
<dbReference type="PANTHER" id="PTHR22884">
    <property type="entry name" value="SET DOMAIN PROTEINS"/>
    <property type="match status" value="1"/>
</dbReference>
<keyword evidence="6" id="KW-0949">S-adenosyl-L-methionine</keyword>
<dbReference type="Pfam" id="PF00856">
    <property type="entry name" value="SET"/>
    <property type="match status" value="1"/>
</dbReference>
<evidence type="ECO:0000313" key="8">
    <source>
        <dbReference type="EMBL" id="ONM21453.1"/>
    </source>
</evidence>
<dbReference type="GO" id="GO:0008168">
    <property type="term" value="F:methyltransferase activity"/>
    <property type="evidence" value="ECO:0007669"/>
    <property type="project" value="UniProtKB-KW"/>
</dbReference>
<reference evidence="8" key="1">
    <citation type="submission" date="2015-12" db="EMBL/GenBank/DDBJ databases">
        <title>Update maize B73 reference genome by single molecule sequencing technologies.</title>
        <authorList>
            <consortium name="Maize Genome Sequencing Project"/>
            <person name="Ware D."/>
        </authorList>
    </citation>
    <scope>NUCLEOTIDE SEQUENCE [LARGE SCALE GENOMIC DNA]</scope>
    <source>
        <tissue evidence="8">Seedling</tissue>
    </source>
</reference>
<dbReference type="PROSITE" id="PS50280">
    <property type="entry name" value="SET"/>
    <property type="match status" value="1"/>
</dbReference>
<dbReference type="GO" id="GO:0032259">
    <property type="term" value="P:methylation"/>
    <property type="evidence" value="ECO:0007669"/>
    <property type="project" value="UniProtKB-KW"/>
</dbReference>
<dbReference type="InterPro" id="IPR046341">
    <property type="entry name" value="SET_dom_sf"/>
</dbReference>
<evidence type="ECO:0000256" key="1">
    <source>
        <dbReference type="ARBA" id="ARBA00004123"/>
    </source>
</evidence>
<evidence type="ECO:0000256" key="5">
    <source>
        <dbReference type="ARBA" id="ARBA00022679"/>
    </source>
</evidence>
<evidence type="ECO:0000256" key="4">
    <source>
        <dbReference type="ARBA" id="ARBA00022603"/>
    </source>
</evidence>
<gene>
    <name evidence="8" type="ORF">ZEAMMB73_Zm00001d005563</name>
</gene>
<dbReference type="ExpressionAtlas" id="A0A1D6ENT9">
    <property type="expression patterns" value="baseline and differential"/>
</dbReference>
<name>A0A1D6ENT9_MAIZE</name>
<comment type="subcellular location">
    <subcellularLocation>
        <location evidence="2">Chromosome</location>
    </subcellularLocation>
    <subcellularLocation>
        <location evidence="1">Nucleus</location>
    </subcellularLocation>
</comment>
<accession>A0A1D6ENT9</accession>
<sequence>MVRVGLSSAPGVNLTERIEILLYLGEFEYVPFYGYVHIFIAFNSTKMYIALRDALKIMAFLVTVSLLLVHQLCVAETAIVGKFPNFMLFSCCSSQCECDDTCTNKSFQHRPLKKTKLIKTEKCGHGLVAEDEIKKGEFVIEYVGEVIDDRTCENRLWTMKRLLDTDFYLCEVSSNMVIDATNKGNRSRFINHSCEPNTAMQKWTVDGETRVGIFALRDIKIGEELTYDYKYVGCWIIDFDQETKMHTLKFNDLHTEKFNLKEEEWHFLEVDFDED</sequence>
<dbReference type="GO" id="GO:0005694">
    <property type="term" value="C:chromosome"/>
    <property type="evidence" value="ECO:0007669"/>
    <property type="project" value="UniProtKB-SubCell"/>
</dbReference>
<keyword evidence="7" id="KW-0539">Nucleus</keyword>
<evidence type="ECO:0000256" key="7">
    <source>
        <dbReference type="ARBA" id="ARBA00023242"/>
    </source>
</evidence>
<dbReference type="EMBL" id="CM007648">
    <property type="protein sequence ID" value="ONM21453.1"/>
    <property type="molecule type" value="Genomic_DNA"/>
</dbReference>
<dbReference type="AlphaFoldDB" id="A0A1D6ENT9"/>
<dbReference type="SUPFAM" id="SSF82199">
    <property type="entry name" value="SET domain"/>
    <property type="match status" value="1"/>
</dbReference>
<evidence type="ECO:0000256" key="6">
    <source>
        <dbReference type="ARBA" id="ARBA00022691"/>
    </source>
</evidence>
<dbReference type="InterPro" id="IPR001214">
    <property type="entry name" value="SET_dom"/>
</dbReference>
<dbReference type="SMART" id="SM00317">
    <property type="entry name" value="SET"/>
    <property type="match status" value="1"/>
</dbReference>